<gene>
    <name evidence="1" type="ORF">Pflav_023550</name>
</gene>
<organism evidence="1 2">
    <name type="scientific">Phytohabitans flavus</name>
    <dbReference type="NCBI Taxonomy" id="1076124"/>
    <lineage>
        <taxon>Bacteria</taxon>
        <taxon>Bacillati</taxon>
        <taxon>Actinomycetota</taxon>
        <taxon>Actinomycetes</taxon>
        <taxon>Micromonosporales</taxon>
        <taxon>Micromonosporaceae</taxon>
    </lineage>
</organism>
<accession>A0A6F8XQ37</accession>
<dbReference type="KEGG" id="pfla:Pflav_023550"/>
<reference evidence="1 2" key="2">
    <citation type="submission" date="2020-03" db="EMBL/GenBank/DDBJ databases">
        <authorList>
            <person name="Ichikawa N."/>
            <person name="Kimura A."/>
            <person name="Kitahashi Y."/>
            <person name="Uohara A."/>
        </authorList>
    </citation>
    <scope>NUCLEOTIDE SEQUENCE [LARGE SCALE GENOMIC DNA]</scope>
    <source>
        <strain evidence="1 2">NBRC 107702</strain>
    </source>
</reference>
<dbReference type="RefSeq" id="WP_173036004.1">
    <property type="nucleotide sequence ID" value="NZ_AP022870.1"/>
</dbReference>
<dbReference type="Proteomes" id="UP000502508">
    <property type="component" value="Chromosome"/>
</dbReference>
<proteinExistence type="predicted"/>
<name>A0A6F8XQ37_9ACTN</name>
<dbReference type="AlphaFoldDB" id="A0A6F8XQ37"/>
<evidence type="ECO:0000313" key="2">
    <source>
        <dbReference type="Proteomes" id="UP000502508"/>
    </source>
</evidence>
<evidence type="ECO:0000313" key="1">
    <source>
        <dbReference type="EMBL" id="BCB75945.1"/>
    </source>
</evidence>
<keyword evidence="2" id="KW-1185">Reference proteome</keyword>
<sequence>MILTAASVVLAAGAIVLIFVGQWLPASALLFVATVTALVGSHRTKTRREAEFRSRFHSVERIRETHDLSGFQRIREQAGELAAVRAVRKEFPGISLTDAVLLIRT</sequence>
<protein>
    <submittedName>
        <fullName evidence="1">Uncharacterized protein</fullName>
    </submittedName>
</protein>
<reference evidence="1 2" key="1">
    <citation type="submission" date="2020-03" db="EMBL/GenBank/DDBJ databases">
        <title>Whole genome shotgun sequence of Phytohabitans flavus NBRC 107702.</title>
        <authorList>
            <person name="Komaki H."/>
            <person name="Tamura T."/>
        </authorList>
    </citation>
    <scope>NUCLEOTIDE SEQUENCE [LARGE SCALE GENOMIC DNA]</scope>
    <source>
        <strain evidence="1 2">NBRC 107702</strain>
    </source>
</reference>
<dbReference type="EMBL" id="AP022870">
    <property type="protein sequence ID" value="BCB75945.1"/>
    <property type="molecule type" value="Genomic_DNA"/>
</dbReference>